<keyword evidence="4 7" id="KW-1133">Transmembrane helix</keyword>
<dbReference type="InterPro" id="IPR035973">
    <property type="entry name" value="Cyt_c_oxidase_su3-like_sf"/>
</dbReference>
<name>A0A8J7J606_9BACT</name>
<evidence type="ECO:0000256" key="4">
    <source>
        <dbReference type="ARBA" id="ARBA00022989"/>
    </source>
</evidence>
<organism evidence="9 10">
    <name type="scientific">Geomesophilobacter sediminis</name>
    <dbReference type="NCBI Taxonomy" id="2798584"/>
    <lineage>
        <taxon>Bacteria</taxon>
        <taxon>Pseudomonadati</taxon>
        <taxon>Thermodesulfobacteriota</taxon>
        <taxon>Desulfuromonadia</taxon>
        <taxon>Geobacterales</taxon>
        <taxon>Geobacteraceae</taxon>
        <taxon>Geomesophilobacter</taxon>
    </lineage>
</organism>
<feature type="transmembrane region" description="Helical" evidence="7">
    <location>
        <begin position="20"/>
        <end position="41"/>
    </location>
</feature>
<reference evidence="9" key="1">
    <citation type="submission" date="2020-12" db="EMBL/GenBank/DDBJ databases">
        <title>Geomonas sp. Red875, isolated from river sediment.</title>
        <authorList>
            <person name="Xu Z."/>
            <person name="Zhang Z."/>
            <person name="Masuda Y."/>
            <person name="Itoh H."/>
            <person name="Senoo K."/>
        </authorList>
    </citation>
    <scope>NUCLEOTIDE SEQUENCE</scope>
    <source>
        <strain evidence="9">Red875</strain>
    </source>
</reference>
<feature type="transmembrane region" description="Helical" evidence="7">
    <location>
        <begin position="128"/>
        <end position="154"/>
    </location>
</feature>
<comment type="caution">
    <text evidence="9">The sequence shown here is derived from an EMBL/GenBank/DDBJ whole genome shotgun (WGS) entry which is preliminary data.</text>
</comment>
<protein>
    <submittedName>
        <fullName evidence="9">Cytochrome c oxidase subunit 3 family protein</fullName>
    </submittedName>
</protein>
<dbReference type="Proteomes" id="UP000636888">
    <property type="component" value="Unassembled WGS sequence"/>
</dbReference>
<dbReference type="InterPro" id="IPR024791">
    <property type="entry name" value="Cyt_c/ubiquinol_Oxase_su3"/>
</dbReference>
<evidence type="ECO:0000313" key="10">
    <source>
        <dbReference type="Proteomes" id="UP000636888"/>
    </source>
</evidence>
<dbReference type="PROSITE" id="PS50253">
    <property type="entry name" value="COX3"/>
    <property type="match status" value="1"/>
</dbReference>
<evidence type="ECO:0000256" key="6">
    <source>
        <dbReference type="RuleBase" id="RU003376"/>
    </source>
</evidence>
<evidence type="ECO:0000256" key="5">
    <source>
        <dbReference type="ARBA" id="ARBA00023136"/>
    </source>
</evidence>
<feature type="transmembrane region" description="Helical" evidence="7">
    <location>
        <begin position="62"/>
        <end position="83"/>
    </location>
</feature>
<evidence type="ECO:0000313" key="9">
    <source>
        <dbReference type="EMBL" id="MBJ6724031.1"/>
    </source>
</evidence>
<dbReference type="SUPFAM" id="SSF81452">
    <property type="entry name" value="Cytochrome c oxidase subunit III-like"/>
    <property type="match status" value="1"/>
</dbReference>
<dbReference type="GO" id="GO:0005886">
    <property type="term" value="C:plasma membrane"/>
    <property type="evidence" value="ECO:0007669"/>
    <property type="project" value="UniProtKB-SubCell"/>
</dbReference>
<dbReference type="RefSeq" id="WP_199382869.1">
    <property type="nucleotide sequence ID" value="NZ_JAEMHM010000003.1"/>
</dbReference>
<sequence length="194" mass="21619">MSADAGNKHAGAPVSARLGIWAFLATELLLFGGLFTAYTVFRISYPDLFHLQHLKLNRILGASNTVILLTSSLSMALAIAAIRQGQRKLMEIGVATTLFCGACFLGIKYLEWSEDFARGLFPRSNLFFGLYFVMTGLHGLHVILGMAVMVWLLIKGRQGVFSGDYNTPVEITGLYWHFVDIIWIYLFPLFYLVG</sequence>
<evidence type="ECO:0000256" key="1">
    <source>
        <dbReference type="ARBA" id="ARBA00004141"/>
    </source>
</evidence>
<dbReference type="Pfam" id="PF00510">
    <property type="entry name" value="COX3"/>
    <property type="match status" value="1"/>
</dbReference>
<dbReference type="InterPro" id="IPR013833">
    <property type="entry name" value="Cyt_c_oxidase_su3_a-hlx"/>
</dbReference>
<proteinExistence type="inferred from homology"/>
<dbReference type="PANTHER" id="PTHR11403:SF6">
    <property type="entry name" value="NITRIC OXIDE REDUCTASE SUBUNIT E"/>
    <property type="match status" value="1"/>
</dbReference>
<dbReference type="AlphaFoldDB" id="A0A8J7J606"/>
<dbReference type="PANTHER" id="PTHR11403">
    <property type="entry name" value="CYTOCHROME C OXIDASE SUBUNIT III"/>
    <property type="match status" value="1"/>
</dbReference>
<comment type="subcellular location">
    <subcellularLocation>
        <location evidence="6">Cell membrane</location>
        <topology evidence="6">Multi-pass membrane protein</topology>
    </subcellularLocation>
    <subcellularLocation>
        <location evidence="1">Membrane</location>
        <topology evidence="1">Multi-pass membrane protein</topology>
    </subcellularLocation>
</comment>
<dbReference type="CDD" id="cd02862">
    <property type="entry name" value="NorE_like"/>
    <property type="match status" value="1"/>
</dbReference>
<feature type="transmembrane region" description="Helical" evidence="7">
    <location>
        <begin position="89"/>
        <end position="107"/>
    </location>
</feature>
<evidence type="ECO:0000256" key="3">
    <source>
        <dbReference type="ARBA" id="ARBA00022692"/>
    </source>
</evidence>
<comment type="similarity">
    <text evidence="2 6">Belongs to the cytochrome c oxidase subunit 3 family.</text>
</comment>
<evidence type="ECO:0000256" key="2">
    <source>
        <dbReference type="ARBA" id="ARBA00010581"/>
    </source>
</evidence>
<dbReference type="Gene3D" id="1.20.120.80">
    <property type="entry name" value="Cytochrome c oxidase, subunit III, four-helix bundle"/>
    <property type="match status" value="1"/>
</dbReference>
<accession>A0A8J7J606</accession>
<gene>
    <name evidence="9" type="ORF">JFN93_04855</name>
</gene>
<feature type="transmembrane region" description="Helical" evidence="7">
    <location>
        <begin position="174"/>
        <end position="193"/>
    </location>
</feature>
<dbReference type="InterPro" id="IPR000298">
    <property type="entry name" value="Cyt_c_oxidase-like_su3"/>
</dbReference>
<dbReference type="GO" id="GO:0004129">
    <property type="term" value="F:cytochrome-c oxidase activity"/>
    <property type="evidence" value="ECO:0007669"/>
    <property type="project" value="InterPro"/>
</dbReference>
<keyword evidence="3 6" id="KW-0812">Transmembrane</keyword>
<keyword evidence="10" id="KW-1185">Reference proteome</keyword>
<dbReference type="GO" id="GO:0019646">
    <property type="term" value="P:aerobic electron transport chain"/>
    <property type="evidence" value="ECO:0007669"/>
    <property type="project" value="InterPro"/>
</dbReference>
<dbReference type="EMBL" id="JAEMHM010000003">
    <property type="protein sequence ID" value="MBJ6724031.1"/>
    <property type="molecule type" value="Genomic_DNA"/>
</dbReference>
<keyword evidence="5 7" id="KW-0472">Membrane</keyword>
<evidence type="ECO:0000256" key="7">
    <source>
        <dbReference type="SAM" id="Phobius"/>
    </source>
</evidence>
<feature type="domain" description="Heme-copper oxidase subunit III family profile" evidence="8">
    <location>
        <begin position="1"/>
        <end position="194"/>
    </location>
</feature>
<evidence type="ECO:0000259" key="8">
    <source>
        <dbReference type="PROSITE" id="PS50253"/>
    </source>
</evidence>